<dbReference type="AlphaFoldDB" id="A0A330I1K0"/>
<evidence type="ECO:0000313" key="3">
    <source>
        <dbReference type="Proteomes" id="UP000251558"/>
    </source>
</evidence>
<dbReference type="Gene3D" id="3.40.50.2000">
    <property type="entry name" value="Glycogen Phosphorylase B"/>
    <property type="match status" value="3"/>
</dbReference>
<sequence>MRRKLVLQDWEGMVDCDIVFDMRCLQDPSYKDRGVGKLSANLVRNVGSFRTKIETSTLGLIDPRLPPLEDRFLRLVDRIQGNAYLGANGRSTVFVELSPMTHDPLFPGRIVNDPDILKLAIVYDFIPLMKPERYLPTASDRLDYHTQLVWLSRHDHFFPISQYTSNELRRILNVESRHITNTGAPIGSAFEAVDGWGQWEGLSQRYVLASGGAEPRKNIECPMLAHAGSRVMQDAGIRLVVTGNYPPGWQASLRDLYVANGGKSELLIFPGFVDEDELVAIYRGAQCAVVAAQMEGFSMPVVEAMAAGTPVLASSIPAHKELVGRNDLMFSPEDVEDVRNKVEALVLDPVKRAEIVSDQSTRWQRFRAGKIAGEFWAKVSDLVAHRQPKPRAILRRARPRIAFLSPMPPDQSGVADYSAATIRELGKLADVHVFSKHACAAMPEGAASVQQITALPCLSSDFDRVIGVVGNSHFHLEVFQLLERYGGACIEHDNRLLGFYRILLGSQRARSLAERELGRSVTEEEIASWMQDESRLKATFLGEIAEWASPMFVHSRVTARIVRERFAKAAVYLPFSIYRQWQIDPTEHELKLAARTRLGIGSEEFAVVSLGLVHSNKAVEECIWAVDLLRSWQIPAKLYLVGGFADDEGRFRNLVSYLDLADHVSFSSGFVGEAQYRDYLLAADAAVQLRTHFFGGLSGALLDCIAVGLPTVANEDLAMAMEAPPYVSAVPDHPSPVLIAESLAEIRGKGVDRSQFDQARRHYCEAHSFENYARKLCEGLGLEIDASRRSP</sequence>
<evidence type="ECO:0000256" key="1">
    <source>
        <dbReference type="ARBA" id="ARBA00022679"/>
    </source>
</evidence>
<dbReference type="PANTHER" id="PTHR46401:SF2">
    <property type="entry name" value="GLYCOSYLTRANSFERASE WBBK-RELATED"/>
    <property type="match status" value="1"/>
</dbReference>
<dbReference type="OrthoDB" id="9790710at2"/>
<dbReference type="PANTHER" id="PTHR46401">
    <property type="entry name" value="GLYCOSYLTRANSFERASE WBBK-RELATED"/>
    <property type="match status" value="1"/>
</dbReference>
<protein>
    <recommendedName>
        <fullName evidence="4">Glycosyl transferase family 1 domain-containing protein</fullName>
    </recommendedName>
</protein>
<evidence type="ECO:0008006" key="4">
    <source>
        <dbReference type="Google" id="ProtNLM"/>
    </source>
</evidence>
<accession>A0A330I1K0</accession>
<dbReference type="Proteomes" id="UP000251558">
    <property type="component" value="Unassembled WGS sequence"/>
</dbReference>
<dbReference type="Pfam" id="PF13692">
    <property type="entry name" value="Glyco_trans_1_4"/>
    <property type="match status" value="1"/>
</dbReference>
<proteinExistence type="predicted"/>
<keyword evidence="3" id="KW-1185">Reference proteome</keyword>
<dbReference type="GO" id="GO:0016757">
    <property type="term" value="F:glycosyltransferase activity"/>
    <property type="evidence" value="ECO:0007669"/>
    <property type="project" value="TreeGrafter"/>
</dbReference>
<comment type="caution">
    <text evidence="2">The sequence shown here is derived from an EMBL/GenBank/DDBJ whole genome shotgun (WGS) entry which is preliminary data.</text>
</comment>
<organism evidence="2 3">
    <name type="scientific">Mesorhizobium hawassense</name>
    <dbReference type="NCBI Taxonomy" id="1209954"/>
    <lineage>
        <taxon>Bacteria</taxon>
        <taxon>Pseudomonadati</taxon>
        <taxon>Pseudomonadota</taxon>
        <taxon>Alphaproteobacteria</taxon>
        <taxon>Hyphomicrobiales</taxon>
        <taxon>Phyllobacteriaceae</taxon>
        <taxon>Mesorhizobium</taxon>
    </lineage>
</organism>
<dbReference type="SUPFAM" id="SSF53756">
    <property type="entry name" value="UDP-Glycosyltransferase/glycogen phosphorylase"/>
    <property type="match status" value="2"/>
</dbReference>
<keyword evidence="1" id="KW-0808">Transferase</keyword>
<gene>
    <name evidence="2" type="ORF">DPM33_03140</name>
</gene>
<reference evidence="2 3" key="1">
    <citation type="submission" date="2018-07" db="EMBL/GenBank/DDBJ databases">
        <title>Diversity of Mesorhizobium strains in Brazil.</title>
        <authorList>
            <person name="Helene L.C.F."/>
            <person name="Dall'Agnol R."/>
            <person name="Delamuta J.R.M."/>
            <person name="Hungria M."/>
        </authorList>
    </citation>
    <scope>NUCLEOTIDE SEQUENCE [LARGE SCALE GENOMIC DNA]</scope>
    <source>
        <strain evidence="2 3">AC99b</strain>
    </source>
</reference>
<name>A0A330I1K0_9HYPH</name>
<evidence type="ECO:0000313" key="2">
    <source>
        <dbReference type="EMBL" id="RAZ92869.1"/>
    </source>
</evidence>
<dbReference type="EMBL" id="QMBP01000001">
    <property type="protein sequence ID" value="RAZ92869.1"/>
    <property type="molecule type" value="Genomic_DNA"/>
</dbReference>